<evidence type="ECO:0000256" key="3">
    <source>
        <dbReference type="ARBA" id="ARBA00023242"/>
    </source>
</evidence>
<comment type="subcellular location">
    <subcellularLocation>
        <location evidence="1">Nucleus</location>
    </subcellularLocation>
</comment>
<gene>
    <name evidence="6" type="ORF">BCR34DRAFT_485974</name>
</gene>
<evidence type="ECO:0000259" key="5">
    <source>
        <dbReference type="PROSITE" id="PS50048"/>
    </source>
</evidence>
<dbReference type="InterPro" id="IPR007219">
    <property type="entry name" value="XnlR_reg_dom"/>
</dbReference>
<evidence type="ECO:0000256" key="4">
    <source>
        <dbReference type="SAM" id="MobiDB-lite"/>
    </source>
</evidence>
<dbReference type="InterPro" id="IPR036864">
    <property type="entry name" value="Zn2-C6_fun-type_DNA-bd_sf"/>
</dbReference>
<evidence type="ECO:0000256" key="2">
    <source>
        <dbReference type="ARBA" id="ARBA00022723"/>
    </source>
</evidence>
<evidence type="ECO:0000313" key="6">
    <source>
        <dbReference type="EMBL" id="ORY10280.1"/>
    </source>
</evidence>
<dbReference type="InterPro" id="IPR001138">
    <property type="entry name" value="Zn2Cys6_DnaBD"/>
</dbReference>
<feature type="compositionally biased region" description="Low complexity" evidence="4">
    <location>
        <begin position="603"/>
        <end position="613"/>
    </location>
</feature>
<accession>A0A1Y1ZJ43</accession>
<dbReference type="GO" id="GO:0003677">
    <property type="term" value="F:DNA binding"/>
    <property type="evidence" value="ECO:0007669"/>
    <property type="project" value="InterPro"/>
</dbReference>
<feature type="region of interest" description="Disordered" evidence="4">
    <location>
        <begin position="603"/>
        <end position="625"/>
    </location>
</feature>
<dbReference type="SUPFAM" id="SSF57701">
    <property type="entry name" value="Zn2/Cys6 DNA-binding domain"/>
    <property type="match status" value="1"/>
</dbReference>
<keyword evidence="7" id="KW-1185">Reference proteome</keyword>
<dbReference type="GO" id="GO:0008270">
    <property type="term" value="F:zinc ion binding"/>
    <property type="evidence" value="ECO:0007669"/>
    <property type="project" value="InterPro"/>
</dbReference>
<keyword evidence="2" id="KW-0479">Metal-binding</keyword>
<organism evidence="6 7">
    <name type="scientific">Clohesyomyces aquaticus</name>
    <dbReference type="NCBI Taxonomy" id="1231657"/>
    <lineage>
        <taxon>Eukaryota</taxon>
        <taxon>Fungi</taxon>
        <taxon>Dikarya</taxon>
        <taxon>Ascomycota</taxon>
        <taxon>Pezizomycotina</taxon>
        <taxon>Dothideomycetes</taxon>
        <taxon>Pleosporomycetidae</taxon>
        <taxon>Pleosporales</taxon>
        <taxon>Lindgomycetaceae</taxon>
        <taxon>Clohesyomyces</taxon>
    </lineage>
</organism>
<dbReference type="GO" id="GO:0005634">
    <property type="term" value="C:nucleus"/>
    <property type="evidence" value="ECO:0007669"/>
    <property type="project" value="UniProtKB-SubCell"/>
</dbReference>
<dbReference type="OrthoDB" id="424974at2759"/>
<dbReference type="CDD" id="cd12148">
    <property type="entry name" value="fungal_TF_MHR"/>
    <property type="match status" value="1"/>
</dbReference>
<feature type="domain" description="Zn(2)-C6 fungal-type" evidence="5">
    <location>
        <begin position="25"/>
        <end position="54"/>
    </location>
</feature>
<dbReference type="GO" id="GO:0006351">
    <property type="term" value="P:DNA-templated transcription"/>
    <property type="evidence" value="ECO:0007669"/>
    <property type="project" value="InterPro"/>
</dbReference>
<evidence type="ECO:0000256" key="1">
    <source>
        <dbReference type="ARBA" id="ARBA00004123"/>
    </source>
</evidence>
<comment type="caution">
    <text evidence="6">The sequence shown here is derived from an EMBL/GenBank/DDBJ whole genome shotgun (WGS) entry which is preliminary data.</text>
</comment>
<evidence type="ECO:0000313" key="7">
    <source>
        <dbReference type="Proteomes" id="UP000193144"/>
    </source>
</evidence>
<dbReference type="Gene3D" id="4.10.240.10">
    <property type="entry name" value="Zn(2)-C6 fungal-type DNA-binding domain"/>
    <property type="match status" value="1"/>
</dbReference>
<dbReference type="EMBL" id="MCFA01000075">
    <property type="protein sequence ID" value="ORY10280.1"/>
    <property type="molecule type" value="Genomic_DNA"/>
</dbReference>
<feature type="compositionally biased region" description="Polar residues" evidence="4">
    <location>
        <begin position="614"/>
        <end position="625"/>
    </location>
</feature>
<feature type="compositionally biased region" description="Polar residues" evidence="4">
    <location>
        <begin position="1"/>
        <end position="20"/>
    </location>
</feature>
<dbReference type="SMART" id="SM00066">
    <property type="entry name" value="GAL4"/>
    <property type="match status" value="1"/>
</dbReference>
<dbReference type="GO" id="GO:0000981">
    <property type="term" value="F:DNA-binding transcription factor activity, RNA polymerase II-specific"/>
    <property type="evidence" value="ECO:0007669"/>
    <property type="project" value="InterPro"/>
</dbReference>
<dbReference type="PROSITE" id="PS50048">
    <property type="entry name" value="ZN2_CY6_FUNGAL_2"/>
    <property type="match status" value="1"/>
</dbReference>
<dbReference type="CDD" id="cd00067">
    <property type="entry name" value="GAL4"/>
    <property type="match status" value="1"/>
</dbReference>
<keyword evidence="3" id="KW-0539">Nucleus</keyword>
<sequence>MDLTPNSEPDTEQQTPSSSRWIPRSCLSCNRQKIRCDKLEPCSTCKRVARACVYPPLGPRKRRTKKTIMADMASRISELEKSLAQARNETTLTARPVSPDISQYSSTVASSRAVDTSQEDILVQQSSRCQYVNEVFLSHVIGEGRHIESFDKECHHGPVSSPFNPSGILSCPSMTLSPASFHPPKHVAVKLWQICVDTIDGYAELKVLHVPTDEIKVYSTINDPSLVPPEDLALCFAVYYASAVSLDPLEANEILGHERDTFLFQCKLGLEQALAYGDFLDRPTLTGLQALALYLTALRVQNHSKGVWILNGLAIRIAQSLGLHRDGDRLGLTPFESEIRRRLWWHLLSRDMRAGEDYGLENTNAQVSSKEVKLPSNFEDSDLSPDMQTLPVPRKGFTAMTYSLAKIDLTQAMHKLASISTSASSSSPPSETARKQIIKDLRDRLDQHLSTCNPVVPRQRLVLDCTRFLIRKLDFVTKLQWILMQGPGPRPDFVTEENLVEALEVAAPRLRNETSMLSVISSWARTAYPQYHVTMYMLWHLCVRPEGPNVQRAWEAIEVLFARELFNRSIIGVGSKASILAALKQRAISVREQLMPQSEVSAVPVSSSGPVQPIQDSGSLTTNPNDGFYFDTEGKDWPEWEALINGFQMDSPDVFGL</sequence>
<reference evidence="6 7" key="1">
    <citation type="submission" date="2016-07" db="EMBL/GenBank/DDBJ databases">
        <title>Pervasive Adenine N6-methylation of Active Genes in Fungi.</title>
        <authorList>
            <consortium name="DOE Joint Genome Institute"/>
            <person name="Mondo S.J."/>
            <person name="Dannebaum R.O."/>
            <person name="Kuo R.C."/>
            <person name="Labutti K."/>
            <person name="Haridas S."/>
            <person name="Kuo A."/>
            <person name="Salamov A."/>
            <person name="Ahrendt S.R."/>
            <person name="Lipzen A."/>
            <person name="Sullivan W."/>
            <person name="Andreopoulos W.B."/>
            <person name="Clum A."/>
            <person name="Lindquist E."/>
            <person name="Daum C."/>
            <person name="Ramamoorthy G.K."/>
            <person name="Gryganskyi A."/>
            <person name="Culley D."/>
            <person name="Magnuson J.K."/>
            <person name="James T.Y."/>
            <person name="O'Malley M.A."/>
            <person name="Stajich J.E."/>
            <person name="Spatafora J.W."/>
            <person name="Visel A."/>
            <person name="Grigoriev I.V."/>
        </authorList>
    </citation>
    <scope>NUCLEOTIDE SEQUENCE [LARGE SCALE GENOMIC DNA]</scope>
    <source>
        <strain evidence="6 7">CBS 115471</strain>
    </source>
</reference>
<dbReference type="STRING" id="1231657.A0A1Y1ZJ43"/>
<dbReference type="Proteomes" id="UP000193144">
    <property type="component" value="Unassembled WGS sequence"/>
</dbReference>
<dbReference type="Pfam" id="PF04082">
    <property type="entry name" value="Fungal_trans"/>
    <property type="match status" value="1"/>
</dbReference>
<dbReference type="PANTHER" id="PTHR31001">
    <property type="entry name" value="UNCHARACTERIZED TRANSCRIPTIONAL REGULATORY PROTEIN"/>
    <property type="match status" value="1"/>
</dbReference>
<dbReference type="PANTHER" id="PTHR31001:SF50">
    <property type="entry name" value="ZN(II)2CYS6 TRANSCRIPTION FACTOR (EUROFUNG)"/>
    <property type="match status" value="1"/>
</dbReference>
<dbReference type="SMART" id="SM00906">
    <property type="entry name" value="Fungal_trans"/>
    <property type="match status" value="1"/>
</dbReference>
<protein>
    <submittedName>
        <fullName evidence="6">Fungal-specific transcription factor domain-domain-containing protein</fullName>
    </submittedName>
</protein>
<name>A0A1Y1ZJ43_9PLEO</name>
<dbReference type="Pfam" id="PF00172">
    <property type="entry name" value="Zn_clus"/>
    <property type="match status" value="1"/>
</dbReference>
<feature type="region of interest" description="Disordered" evidence="4">
    <location>
        <begin position="1"/>
        <end position="21"/>
    </location>
</feature>
<dbReference type="AlphaFoldDB" id="A0A1Y1ZJ43"/>
<dbReference type="InterPro" id="IPR050613">
    <property type="entry name" value="Sec_Metabolite_Reg"/>
</dbReference>
<proteinExistence type="predicted"/>